<dbReference type="CDD" id="cd00028">
    <property type="entry name" value="B_lectin"/>
    <property type="match status" value="1"/>
</dbReference>
<feature type="signal peptide" evidence="19">
    <location>
        <begin position="1"/>
        <end position="25"/>
    </location>
</feature>
<dbReference type="Pfam" id="PF00954">
    <property type="entry name" value="S_locus_glycop"/>
    <property type="match status" value="1"/>
</dbReference>
<comment type="subcellular location">
    <subcellularLocation>
        <location evidence="1">Membrane</location>
        <topology evidence="1">Single-pass type I membrane protein</topology>
    </subcellularLocation>
</comment>
<keyword evidence="24" id="KW-1185">Reference proteome</keyword>
<evidence type="ECO:0000256" key="13">
    <source>
        <dbReference type="ARBA" id="ARBA00047899"/>
    </source>
</evidence>
<dbReference type="SMART" id="SM00220">
    <property type="entry name" value="S_TKc"/>
    <property type="match status" value="1"/>
</dbReference>
<keyword evidence="11" id="KW-1015">Disulfide bond</keyword>
<dbReference type="Proteomes" id="UP001154282">
    <property type="component" value="Unassembled WGS sequence"/>
</dbReference>
<keyword evidence="12" id="KW-0325">Glycoprotein</keyword>
<keyword evidence="6 15" id="KW-0547">Nucleotide-binding</keyword>
<evidence type="ECO:0000256" key="10">
    <source>
        <dbReference type="ARBA" id="ARBA00023136"/>
    </source>
</evidence>
<dbReference type="PROSITE" id="PS00107">
    <property type="entry name" value="PROTEIN_KINASE_ATP"/>
    <property type="match status" value="1"/>
</dbReference>
<keyword evidence="5 19" id="KW-0732">Signal</keyword>
<sequence length="841" mass="93085">MQDTGTYEKWSLLLLCAAITWGIAASPVSSLDTISPVKSIADGETIVSSGESFELGFFSPGSSAARYLGMWYKKNIPASARTVVWVANREAPISDRSGVLKVTSQGILVLLNGTGDSVWSTNSSADARIDGPVAQLLDSGNLVVRNGDDRNPANYIWQSFDYPADTLLPDMKLGRNLAAGRDWFIRSWKSTDDPSPGDYVVWMDPRGYPQLVLKKEESLLYRGGPWNGLSWTGTPALKQNPVCYYLFVISPKEVSYRYELRNSSVVSRLVIQPSGILQRFTWIEQTQSWRLFYATPIDQCDTYGFCGAYSRCNINAPPLCACLPGFVPKSFKDWSLLDFSDGCVRKSPLACNYTDGFLQVKGMKLPDTTTSWVDKAIGLRQCGQLCAKNCTCTAYANSDVEGGGSGCLLWFSELMDIREFTEGGQDLYIRMAAADLESVAASRRPNDKAKVGIIVSCTVVAIALLILGFVLCARRRRAQRKANECLDDGDDEEMELPAFDLVVIKNATGNFLSDNKLGEGGFGAVYKGTLADGCQIAVKRLSKSSGQGDKEFKNEVILIAKLQHRNLVKLLGCCIKGDEKLLIYEYMANKSLDSFIFDEERGKLLDWSMRFQIIIGIARGLLYLHQDSRLRIIHRDLKASNVLLDTDMNPKISDFGLAKTFGRDQSVANTKRVVGTYGYMSPEYAVDGLFSVKSDVFSFGVLVLEIISGKRNRGFCHPDHGLNLLGHAWRLWMEEKAAELTDEKILGAEVSGSVPGKVVRCIHIGLLCVQKLPEDRPNMGSVVMMLGSDENAVLPRPKQPGFYMERNPFEDSDGYYRCQTSSSNGDSCSRNQMTTTELYPR</sequence>
<feature type="transmembrane region" description="Helical" evidence="18">
    <location>
        <begin position="451"/>
        <end position="473"/>
    </location>
</feature>
<evidence type="ECO:0000256" key="19">
    <source>
        <dbReference type="SAM" id="SignalP"/>
    </source>
</evidence>
<dbReference type="InterPro" id="IPR021820">
    <property type="entry name" value="S-locus_recpt_kinase_C"/>
</dbReference>
<dbReference type="InterPro" id="IPR000858">
    <property type="entry name" value="S_locus_glycoprot_dom"/>
</dbReference>
<evidence type="ECO:0000256" key="18">
    <source>
        <dbReference type="SAM" id="Phobius"/>
    </source>
</evidence>
<keyword evidence="8 15" id="KW-0067">ATP-binding</keyword>
<keyword evidence="10 18" id="KW-0472">Membrane</keyword>
<dbReference type="GO" id="GO:0048544">
    <property type="term" value="P:recognition of pollen"/>
    <property type="evidence" value="ECO:0007669"/>
    <property type="project" value="InterPro"/>
</dbReference>
<evidence type="ECO:0000256" key="12">
    <source>
        <dbReference type="ARBA" id="ARBA00023180"/>
    </source>
</evidence>
<evidence type="ECO:0000313" key="23">
    <source>
        <dbReference type="EMBL" id="CAI0375537.1"/>
    </source>
</evidence>
<evidence type="ECO:0000256" key="8">
    <source>
        <dbReference type="ARBA" id="ARBA00022840"/>
    </source>
</evidence>
<dbReference type="AlphaFoldDB" id="A0AAV0GR36"/>
<feature type="domain" description="Protein kinase" evidence="20">
    <location>
        <begin position="511"/>
        <end position="794"/>
    </location>
</feature>
<evidence type="ECO:0000256" key="5">
    <source>
        <dbReference type="ARBA" id="ARBA00022729"/>
    </source>
</evidence>
<evidence type="ECO:0000256" key="17">
    <source>
        <dbReference type="SAM" id="MobiDB-lite"/>
    </source>
</evidence>
<dbReference type="GO" id="GO:0016020">
    <property type="term" value="C:membrane"/>
    <property type="evidence" value="ECO:0007669"/>
    <property type="project" value="UniProtKB-SubCell"/>
</dbReference>
<dbReference type="SUPFAM" id="SSF51110">
    <property type="entry name" value="alpha-D-mannose-specific plant lectins"/>
    <property type="match status" value="1"/>
</dbReference>
<dbReference type="PIRSF" id="PIRSF000641">
    <property type="entry name" value="SRK"/>
    <property type="match status" value="1"/>
</dbReference>
<evidence type="ECO:0000256" key="15">
    <source>
        <dbReference type="PIRNR" id="PIRNR000641"/>
    </source>
</evidence>
<dbReference type="InterPro" id="IPR003609">
    <property type="entry name" value="Pan_app"/>
</dbReference>
<dbReference type="PROSITE" id="PS50948">
    <property type="entry name" value="PAN"/>
    <property type="match status" value="1"/>
</dbReference>
<dbReference type="InterPro" id="IPR036426">
    <property type="entry name" value="Bulb-type_lectin_dom_sf"/>
</dbReference>
<dbReference type="SMART" id="SM00108">
    <property type="entry name" value="B_lectin"/>
    <property type="match status" value="1"/>
</dbReference>
<dbReference type="PROSITE" id="PS50011">
    <property type="entry name" value="PROTEIN_KINASE_DOM"/>
    <property type="match status" value="1"/>
</dbReference>
<keyword evidence="9 18" id="KW-1133">Transmembrane helix</keyword>
<dbReference type="InterPro" id="IPR001245">
    <property type="entry name" value="Ser-Thr/Tyr_kinase_cat_dom"/>
</dbReference>
<evidence type="ECO:0000256" key="9">
    <source>
        <dbReference type="ARBA" id="ARBA00022989"/>
    </source>
</evidence>
<dbReference type="FunFam" id="1.10.510.10:FF:000060">
    <property type="entry name" value="G-type lectin S-receptor-like serine/threonine-protein kinase"/>
    <property type="match status" value="1"/>
</dbReference>
<dbReference type="PANTHER" id="PTHR32444">
    <property type="entry name" value="BULB-TYPE LECTIN DOMAIN-CONTAINING PROTEIN"/>
    <property type="match status" value="1"/>
</dbReference>
<dbReference type="PROSITE" id="PS50927">
    <property type="entry name" value="BULB_LECTIN"/>
    <property type="match status" value="1"/>
</dbReference>
<keyword evidence="3 15" id="KW-0808">Transferase</keyword>
<dbReference type="InterPro" id="IPR000719">
    <property type="entry name" value="Prot_kinase_dom"/>
</dbReference>
<evidence type="ECO:0000256" key="16">
    <source>
        <dbReference type="PROSITE-ProRule" id="PRU10141"/>
    </source>
</evidence>
<dbReference type="Gene3D" id="2.90.10.10">
    <property type="entry name" value="Bulb-type lectin domain"/>
    <property type="match status" value="1"/>
</dbReference>
<dbReference type="InterPro" id="IPR001480">
    <property type="entry name" value="Bulb-type_lectin_dom"/>
</dbReference>
<evidence type="ECO:0000256" key="3">
    <source>
        <dbReference type="ARBA" id="ARBA00022679"/>
    </source>
</evidence>
<dbReference type="PROSITE" id="PS00108">
    <property type="entry name" value="PROTEIN_KINASE_ST"/>
    <property type="match status" value="1"/>
</dbReference>
<dbReference type="CDD" id="cd14066">
    <property type="entry name" value="STKc_IRAK"/>
    <property type="match status" value="1"/>
</dbReference>
<evidence type="ECO:0000259" key="22">
    <source>
        <dbReference type="PROSITE" id="PS50948"/>
    </source>
</evidence>
<feature type="domain" description="Bulb-type lectin" evidence="21">
    <location>
        <begin position="31"/>
        <end position="157"/>
    </location>
</feature>
<evidence type="ECO:0000259" key="20">
    <source>
        <dbReference type="PROSITE" id="PS50011"/>
    </source>
</evidence>
<evidence type="ECO:0000256" key="1">
    <source>
        <dbReference type="ARBA" id="ARBA00004479"/>
    </source>
</evidence>
<dbReference type="GO" id="GO:0004674">
    <property type="term" value="F:protein serine/threonine kinase activity"/>
    <property type="evidence" value="ECO:0007669"/>
    <property type="project" value="UniProtKB-KW"/>
</dbReference>
<evidence type="ECO:0000259" key="21">
    <source>
        <dbReference type="PROSITE" id="PS50927"/>
    </source>
</evidence>
<keyword evidence="7 15" id="KW-0418">Kinase</keyword>
<evidence type="ECO:0000256" key="14">
    <source>
        <dbReference type="ARBA" id="ARBA00048679"/>
    </source>
</evidence>
<evidence type="ECO:0000256" key="2">
    <source>
        <dbReference type="ARBA" id="ARBA00022527"/>
    </source>
</evidence>
<dbReference type="Pfam" id="PF07714">
    <property type="entry name" value="PK_Tyr_Ser-Thr"/>
    <property type="match status" value="1"/>
</dbReference>
<dbReference type="EMBL" id="CAMGYJ010000002">
    <property type="protein sequence ID" value="CAI0375537.1"/>
    <property type="molecule type" value="Genomic_DNA"/>
</dbReference>
<dbReference type="InterPro" id="IPR008271">
    <property type="entry name" value="Ser/Thr_kinase_AS"/>
</dbReference>
<dbReference type="PANTHER" id="PTHR32444:SF183">
    <property type="entry name" value="APPLE DOMAIN-CONTAINING PROTEIN"/>
    <property type="match status" value="1"/>
</dbReference>
<dbReference type="Gene3D" id="1.10.510.10">
    <property type="entry name" value="Transferase(Phosphotransferase) domain 1"/>
    <property type="match status" value="1"/>
</dbReference>
<organism evidence="23 24">
    <name type="scientific">Linum tenue</name>
    <dbReference type="NCBI Taxonomy" id="586396"/>
    <lineage>
        <taxon>Eukaryota</taxon>
        <taxon>Viridiplantae</taxon>
        <taxon>Streptophyta</taxon>
        <taxon>Embryophyta</taxon>
        <taxon>Tracheophyta</taxon>
        <taxon>Spermatophyta</taxon>
        <taxon>Magnoliopsida</taxon>
        <taxon>eudicotyledons</taxon>
        <taxon>Gunneridae</taxon>
        <taxon>Pentapetalae</taxon>
        <taxon>rosids</taxon>
        <taxon>fabids</taxon>
        <taxon>Malpighiales</taxon>
        <taxon>Linaceae</taxon>
        <taxon>Linum</taxon>
    </lineage>
</organism>
<evidence type="ECO:0000256" key="6">
    <source>
        <dbReference type="ARBA" id="ARBA00022741"/>
    </source>
</evidence>
<reference evidence="23" key="1">
    <citation type="submission" date="2022-08" db="EMBL/GenBank/DDBJ databases">
        <authorList>
            <person name="Gutierrez-Valencia J."/>
        </authorList>
    </citation>
    <scope>NUCLEOTIDE SEQUENCE</scope>
</reference>
<feature type="region of interest" description="Disordered" evidence="17">
    <location>
        <begin position="820"/>
        <end position="841"/>
    </location>
</feature>
<accession>A0AAV0GR36</accession>
<dbReference type="SMART" id="SM00473">
    <property type="entry name" value="PAN_AP"/>
    <property type="match status" value="1"/>
</dbReference>
<comment type="catalytic activity">
    <reaction evidence="14 15">
        <text>L-seryl-[protein] + ATP = O-phospho-L-seryl-[protein] + ADP + H(+)</text>
        <dbReference type="Rhea" id="RHEA:17989"/>
        <dbReference type="Rhea" id="RHEA-COMP:9863"/>
        <dbReference type="Rhea" id="RHEA-COMP:11604"/>
        <dbReference type="ChEBI" id="CHEBI:15378"/>
        <dbReference type="ChEBI" id="CHEBI:29999"/>
        <dbReference type="ChEBI" id="CHEBI:30616"/>
        <dbReference type="ChEBI" id="CHEBI:83421"/>
        <dbReference type="ChEBI" id="CHEBI:456216"/>
        <dbReference type="EC" id="2.7.11.1"/>
    </reaction>
</comment>
<dbReference type="Pfam" id="PF08276">
    <property type="entry name" value="PAN_2"/>
    <property type="match status" value="1"/>
</dbReference>
<evidence type="ECO:0000256" key="11">
    <source>
        <dbReference type="ARBA" id="ARBA00023157"/>
    </source>
</evidence>
<keyword evidence="4 18" id="KW-0812">Transmembrane</keyword>
<dbReference type="CDD" id="cd01098">
    <property type="entry name" value="PAN_AP_plant"/>
    <property type="match status" value="1"/>
</dbReference>
<feature type="domain" description="Apple" evidence="22">
    <location>
        <begin position="351"/>
        <end position="432"/>
    </location>
</feature>
<dbReference type="Gene3D" id="3.30.200.20">
    <property type="entry name" value="Phosphorylase Kinase, domain 1"/>
    <property type="match status" value="1"/>
</dbReference>
<comment type="catalytic activity">
    <reaction evidence="13 15">
        <text>L-threonyl-[protein] + ATP = O-phospho-L-threonyl-[protein] + ADP + H(+)</text>
        <dbReference type="Rhea" id="RHEA:46608"/>
        <dbReference type="Rhea" id="RHEA-COMP:11060"/>
        <dbReference type="Rhea" id="RHEA-COMP:11605"/>
        <dbReference type="ChEBI" id="CHEBI:15378"/>
        <dbReference type="ChEBI" id="CHEBI:30013"/>
        <dbReference type="ChEBI" id="CHEBI:30616"/>
        <dbReference type="ChEBI" id="CHEBI:61977"/>
        <dbReference type="ChEBI" id="CHEBI:456216"/>
        <dbReference type="EC" id="2.7.11.1"/>
    </reaction>
</comment>
<proteinExistence type="inferred from homology"/>
<dbReference type="FunFam" id="3.30.200.20:FF:000195">
    <property type="entry name" value="G-type lectin S-receptor-like serine/threonine-protein kinase"/>
    <property type="match status" value="1"/>
</dbReference>
<comment type="similarity">
    <text evidence="15">Belongs to the protein kinase superfamily. Ser/Thr protein kinase family.</text>
</comment>
<dbReference type="InterPro" id="IPR011009">
    <property type="entry name" value="Kinase-like_dom_sf"/>
</dbReference>
<evidence type="ECO:0000313" key="24">
    <source>
        <dbReference type="Proteomes" id="UP001154282"/>
    </source>
</evidence>
<dbReference type="EC" id="2.7.11.1" evidence="15"/>
<evidence type="ECO:0000256" key="4">
    <source>
        <dbReference type="ARBA" id="ARBA00022692"/>
    </source>
</evidence>
<dbReference type="InterPro" id="IPR024171">
    <property type="entry name" value="SRK-like_kinase"/>
</dbReference>
<gene>
    <name evidence="23" type="ORF">LITE_LOCUS635</name>
</gene>
<feature type="binding site" evidence="16">
    <location>
        <position position="539"/>
    </location>
    <ligand>
        <name>ATP</name>
        <dbReference type="ChEBI" id="CHEBI:30616"/>
    </ligand>
</feature>
<protein>
    <recommendedName>
        <fullName evidence="15">Receptor-like serine/threonine-protein kinase</fullName>
        <ecNumber evidence="15">2.7.11.1</ecNumber>
    </recommendedName>
</protein>
<dbReference type="InterPro" id="IPR017441">
    <property type="entry name" value="Protein_kinase_ATP_BS"/>
</dbReference>
<comment type="caution">
    <text evidence="23">The sequence shown here is derived from an EMBL/GenBank/DDBJ whole genome shotgun (WGS) entry which is preliminary data.</text>
</comment>
<name>A0AAV0GR36_9ROSI</name>
<dbReference type="Pfam" id="PF11883">
    <property type="entry name" value="DUF3403"/>
    <property type="match status" value="1"/>
</dbReference>
<feature type="chain" id="PRO_5043650814" description="Receptor-like serine/threonine-protein kinase" evidence="19">
    <location>
        <begin position="26"/>
        <end position="841"/>
    </location>
</feature>
<dbReference type="FunFam" id="2.90.10.10:FF:000004">
    <property type="entry name" value="G-type lectin S-receptor-like serine/threonine-protein kinase"/>
    <property type="match status" value="1"/>
</dbReference>
<dbReference type="SUPFAM" id="SSF56112">
    <property type="entry name" value="Protein kinase-like (PK-like)"/>
    <property type="match status" value="1"/>
</dbReference>
<dbReference type="GO" id="GO:0005524">
    <property type="term" value="F:ATP binding"/>
    <property type="evidence" value="ECO:0007669"/>
    <property type="project" value="UniProtKB-UniRule"/>
</dbReference>
<keyword evidence="2 15" id="KW-0723">Serine/threonine-protein kinase</keyword>
<dbReference type="Pfam" id="PF01453">
    <property type="entry name" value="B_lectin"/>
    <property type="match status" value="1"/>
</dbReference>
<evidence type="ECO:0000256" key="7">
    <source>
        <dbReference type="ARBA" id="ARBA00022777"/>
    </source>
</evidence>